<dbReference type="RefSeq" id="WP_311533156.1">
    <property type="nucleotide sequence ID" value="NZ_JAVRHQ010000001.1"/>
</dbReference>
<sequence>MTVIKRTAFFLCCFFYSIVYAQKPVDAIGLQEKYAEYLSLNREAVYLHLDKTSFLPKEELWFAAYVYNPGNNRPSIFTSNLHVNIYNASGEHLGTKTIFINGGKGTGSFQLKPGEFKPGNYIIKASTRYMDNFSEDLSYATTFTILGGTTGENPLPEKENVDLQILPEGGHLLANTYNNVGVKLLGKTGAGIPFLNAKVKDSENKVVTYFNSNEFGMGKFGFRPEPGKSYSLVINANGENIIQPIGPAEVEGLTLSTHFLKDELIVSVKTNKKSLANLEKENLLLAVHQKGKMKIYQFQFPNNKPTAPVNIKTDSLFPGINTLTIFNEAHQPLAERLVFNNKGVKRLEVEASLAAKPSDSLELTISTNKNGIKGNSLSISVLPAGTRANAPNHDILSAFLLKPYINGHVENAGYYFSKDENKREQEYNLDLLLLTQGWSKYSWKDIFNHPPHERYQAERGFTVEGRINNPEVSEGQTLFLKSNESGLFQILELDAQNRFKAENIFLMDSASIYVGLANKKNKIEKPAINLVIKPFKRLENLEQQLIKKSFAPTKAAKDYEFENFISSSQQLDTVLISGSSKSAKEIAMELDPSGQTEIITDQVAKQSLFFTSYLRMQGFEISTNPGSGELQIISRRLGQNYSPIIYMDNVRVQNYNFLSTLYTEDVESVYINRTGGGIMGATGIGGVIKINTLNDLYREKSDIDDSTTFMTTAENGFAPAKEFYTPRYRSYTSKIFEDYGIIQWIGDLYLNQKGTASIKIQNTLQSEIKLLIQGMTEEGNLISEEININTANLHH</sequence>
<protein>
    <recommendedName>
        <fullName evidence="4">TonB-dependent receptor plug domain-containing protein</fullName>
    </recommendedName>
</protein>
<feature type="chain" id="PRO_5045685737" description="TonB-dependent receptor plug domain-containing protein" evidence="1">
    <location>
        <begin position="22"/>
        <end position="795"/>
    </location>
</feature>
<reference evidence="2 3" key="1">
    <citation type="submission" date="2023-09" db="EMBL/GenBank/DDBJ databases">
        <authorList>
            <person name="Rey-Velasco X."/>
        </authorList>
    </citation>
    <scope>NUCLEOTIDE SEQUENCE [LARGE SCALE GENOMIC DNA]</scope>
    <source>
        <strain evidence="2 3">F363</strain>
    </source>
</reference>
<dbReference type="EMBL" id="JAVRHQ010000001">
    <property type="protein sequence ID" value="MDT0641470.1"/>
    <property type="molecule type" value="Genomic_DNA"/>
</dbReference>
<name>A0ABU3C5Y2_9FLAO</name>
<evidence type="ECO:0000256" key="1">
    <source>
        <dbReference type="SAM" id="SignalP"/>
    </source>
</evidence>
<accession>A0ABU3C5Y2</accession>
<evidence type="ECO:0008006" key="4">
    <source>
        <dbReference type="Google" id="ProtNLM"/>
    </source>
</evidence>
<feature type="signal peptide" evidence="1">
    <location>
        <begin position="1"/>
        <end position="21"/>
    </location>
</feature>
<keyword evidence="1" id="KW-0732">Signal</keyword>
<gene>
    <name evidence="2" type="ORF">RM553_01375</name>
</gene>
<keyword evidence="3" id="KW-1185">Reference proteome</keyword>
<evidence type="ECO:0000313" key="2">
    <source>
        <dbReference type="EMBL" id="MDT0641470.1"/>
    </source>
</evidence>
<dbReference type="Gene3D" id="2.170.130.10">
    <property type="entry name" value="TonB-dependent receptor, plug domain"/>
    <property type="match status" value="1"/>
</dbReference>
<proteinExistence type="predicted"/>
<dbReference type="Proteomes" id="UP001262889">
    <property type="component" value="Unassembled WGS sequence"/>
</dbReference>
<comment type="caution">
    <text evidence="2">The sequence shown here is derived from an EMBL/GenBank/DDBJ whole genome shotgun (WGS) entry which is preliminary data.</text>
</comment>
<organism evidence="2 3">
    <name type="scientific">Autumnicola tepida</name>
    <dbReference type="NCBI Taxonomy" id="3075595"/>
    <lineage>
        <taxon>Bacteria</taxon>
        <taxon>Pseudomonadati</taxon>
        <taxon>Bacteroidota</taxon>
        <taxon>Flavobacteriia</taxon>
        <taxon>Flavobacteriales</taxon>
        <taxon>Flavobacteriaceae</taxon>
        <taxon>Autumnicola</taxon>
    </lineage>
</organism>
<evidence type="ECO:0000313" key="3">
    <source>
        <dbReference type="Proteomes" id="UP001262889"/>
    </source>
</evidence>
<dbReference type="InterPro" id="IPR037066">
    <property type="entry name" value="Plug_dom_sf"/>
</dbReference>